<dbReference type="AlphaFoldDB" id="A0A6A4FQE1"/>
<comment type="caution">
    <text evidence="2">The sequence shown here is derived from an EMBL/GenBank/DDBJ whole genome shotgun (WGS) entry which is preliminary data.</text>
</comment>
<dbReference type="Proteomes" id="UP000434957">
    <property type="component" value="Unassembled WGS sequence"/>
</dbReference>
<evidence type="ECO:0008006" key="4">
    <source>
        <dbReference type="Google" id="ProtNLM"/>
    </source>
</evidence>
<proteinExistence type="predicted"/>
<feature type="compositionally biased region" description="Polar residues" evidence="1">
    <location>
        <begin position="107"/>
        <end position="128"/>
    </location>
</feature>
<reference evidence="2 3" key="1">
    <citation type="submission" date="2018-08" db="EMBL/GenBank/DDBJ databases">
        <title>Genomic investigation of the strawberry pathogen Phytophthora fragariae indicates pathogenicity is determined by transcriptional variation in three key races.</title>
        <authorList>
            <person name="Adams T.M."/>
            <person name="Armitage A.D."/>
            <person name="Sobczyk M.K."/>
            <person name="Bates H.J."/>
            <person name="Dunwell J.M."/>
            <person name="Nellist C.F."/>
            <person name="Harrison R.J."/>
        </authorList>
    </citation>
    <scope>NUCLEOTIDE SEQUENCE [LARGE SCALE GENOMIC DNA]</scope>
    <source>
        <strain evidence="2 3">SCRP333</strain>
    </source>
</reference>
<evidence type="ECO:0000313" key="3">
    <source>
        <dbReference type="Proteomes" id="UP000434957"/>
    </source>
</evidence>
<feature type="compositionally biased region" description="Basic and acidic residues" evidence="1">
    <location>
        <begin position="149"/>
        <end position="160"/>
    </location>
</feature>
<sequence length="356" mass="40537">MIHDERAAKIQVQYELGLLRLNAQAQAEHDRAVAEQDEKFQRFQMTQEQLGARTNSSDQVVSSISPSTQTRVSAEILMVPPVIELVLAKLDLLLDLVHQLDRANMSQVESARSSAKTTEARGLSQSGLVQAKSHPSDSVSKRIGNIRATEVKKRDGDRWGSDASSCGDSSQDELKSQFGAAAQTKNVDTCSRTHELVQNMVPLDALENFDERASLEDRVNWWERFMYYATMVPWDEKARSVQLKMRLSGSLEDWCAQLPNSTRLDWNMLSHVFKTEWCRSIDSKADRYDAMKMHDSETPRMFLYRLNRAAKKANIPFEALATVREAHIRRFINALGDTRLRTTLRGQRFDTLSELE</sequence>
<evidence type="ECO:0000313" key="2">
    <source>
        <dbReference type="EMBL" id="KAE9350499.1"/>
    </source>
</evidence>
<evidence type="ECO:0000256" key="1">
    <source>
        <dbReference type="SAM" id="MobiDB-lite"/>
    </source>
</evidence>
<gene>
    <name evidence="2" type="ORF">PR003_g5344</name>
</gene>
<feature type="region of interest" description="Disordered" evidence="1">
    <location>
        <begin position="107"/>
        <end position="172"/>
    </location>
</feature>
<protein>
    <recommendedName>
        <fullName evidence="4">Retrotransposon gag domain-containing protein</fullName>
    </recommendedName>
</protein>
<organism evidence="2 3">
    <name type="scientific">Phytophthora rubi</name>
    <dbReference type="NCBI Taxonomy" id="129364"/>
    <lineage>
        <taxon>Eukaryota</taxon>
        <taxon>Sar</taxon>
        <taxon>Stramenopiles</taxon>
        <taxon>Oomycota</taxon>
        <taxon>Peronosporomycetes</taxon>
        <taxon>Peronosporales</taxon>
        <taxon>Peronosporaceae</taxon>
        <taxon>Phytophthora</taxon>
    </lineage>
</organism>
<name>A0A6A4FQE1_9STRA</name>
<accession>A0A6A4FQE1</accession>
<keyword evidence="3" id="KW-1185">Reference proteome</keyword>
<dbReference type="EMBL" id="QXFT01000220">
    <property type="protein sequence ID" value="KAE9350499.1"/>
    <property type="molecule type" value="Genomic_DNA"/>
</dbReference>